<keyword evidence="2" id="KW-1185">Reference proteome</keyword>
<dbReference type="Proteomes" id="UP000613011">
    <property type="component" value="Unassembled WGS sequence"/>
</dbReference>
<evidence type="ECO:0000313" key="2">
    <source>
        <dbReference type="Proteomes" id="UP000613011"/>
    </source>
</evidence>
<accession>A0A936ZJI1</accession>
<name>A0A936ZJI1_9BURK</name>
<comment type="caution">
    <text evidence="1">The sequence shown here is derived from an EMBL/GenBank/DDBJ whole genome shotgun (WGS) entry which is preliminary data.</text>
</comment>
<reference evidence="1" key="1">
    <citation type="submission" date="2021-01" db="EMBL/GenBank/DDBJ databases">
        <title>Ramlibacter sp. strain AW1 16S ribosomal RNA gene Genome sequencing and assembly.</title>
        <authorList>
            <person name="Kang M."/>
        </authorList>
    </citation>
    <scope>NUCLEOTIDE SEQUENCE</scope>
    <source>
        <strain evidence="1">AW1</strain>
    </source>
</reference>
<evidence type="ECO:0000313" key="1">
    <source>
        <dbReference type="EMBL" id="MBL0422514.1"/>
    </source>
</evidence>
<gene>
    <name evidence="1" type="ORF">JI739_19365</name>
</gene>
<proteinExistence type="predicted"/>
<protein>
    <submittedName>
        <fullName evidence="1">Uncharacterized protein</fullName>
    </submittedName>
</protein>
<sequence>MSYYKTNAVYKLLESEQTHPFVWVSGNAWMLIYGDQSATPRALVLAFGKSWSLQKDVIQAAKKISSKSGTPLFFVKFDDAANFIDTVGFGKPGQQPCELTLDQLKDEFQKIGLPVKSGACGKSVNDATSSAYHNWQRSSLGSIKVTDIDLIRLSAEGEPIEAIELKRSFYPLQEWNPYPVDYVNFNLLLAVCNQSAMRMTIAYNVRQTKPAFNDNASRFALFSYAAINSPVRIGQFSYSDFLTGIY</sequence>
<dbReference type="EMBL" id="JAEQNA010000008">
    <property type="protein sequence ID" value="MBL0422514.1"/>
    <property type="molecule type" value="Genomic_DNA"/>
</dbReference>
<organism evidence="1 2">
    <name type="scientific">Ramlibacter aurantiacus</name>
    <dbReference type="NCBI Taxonomy" id="2801330"/>
    <lineage>
        <taxon>Bacteria</taxon>
        <taxon>Pseudomonadati</taxon>
        <taxon>Pseudomonadota</taxon>
        <taxon>Betaproteobacteria</taxon>
        <taxon>Burkholderiales</taxon>
        <taxon>Comamonadaceae</taxon>
        <taxon>Ramlibacter</taxon>
    </lineage>
</organism>
<dbReference type="AlphaFoldDB" id="A0A936ZJI1"/>
<dbReference type="RefSeq" id="WP_201685585.1">
    <property type="nucleotide sequence ID" value="NZ_JAEQNA010000008.1"/>
</dbReference>